<evidence type="ECO:0000313" key="1">
    <source>
        <dbReference type="EMBL" id="KAK3794788.1"/>
    </source>
</evidence>
<keyword evidence="2" id="KW-1185">Reference proteome</keyword>
<organism evidence="1 2">
    <name type="scientific">Elysia crispata</name>
    <name type="common">lettuce slug</name>
    <dbReference type="NCBI Taxonomy" id="231223"/>
    <lineage>
        <taxon>Eukaryota</taxon>
        <taxon>Metazoa</taxon>
        <taxon>Spiralia</taxon>
        <taxon>Lophotrochozoa</taxon>
        <taxon>Mollusca</taxon>
        <taxon>Gastropoda</taxon>
        <taxon>Heterobranchia</taxon>
        <taxon>Euthyneura</taxon>
        <taxon>Panpulmonata</taxon>
        <taxon>Sacoglossa</taxon>
        <taxon>Placobranchoidea</taxon>
        <taxon>Plakobranchidae</taxon>
        <taxon>Elysia</taxon>
    </lineage>
</organism>
<reference evidence="1" key="1">
    <citation type="journal article" date="2023" name="G3 (Bethesda)">
        <title>A reference genome for the long-term kleptoplast-retaining sea slug Elysia crispata morphotype clarki.</title>
        <authorList>
            <person name="Eastman K.E."/>
            <person name="Pendleton A.L."/>
            <person name="Shaikh M.A."/>
            <person name="Suttiyut T."/>
            <person name="Ogas R."/>
            <person name="Tomko P."/>
            <person name="Gavelis G."/>
            <person name="Widhalm J.R."/>
            <person name="Wisecaver J.H."/>
        </authorList>
    </citation>
    <scope>NUCLEOTIDE SEQUENCE</scope>
    <source>
        <strain evidence="1">ECLA1</strain>
    </source>
</reference>
<sequence length="66" mass="7326">MEFQVLLPGAPSIPLTSPGRLLPLHGHSIIMERLAARSNTRGRLRLSAFEIRLQYLEMRTVPTASG</sequence>
<accession>A0AAE1E6M6</accession>
<proteinExistence type="predicted"/>
<dbReference type="Proteomes" id="UP001283361">
    <property type="component" value="Unassembled WGS sequence"/>
</dbReference>
<comment type="caution">
    <text evidence="1">The sequence shown here is derived from an EMBL/GenBank/DDBJ whole genome shotgun (WGS) entry which is preliminary data.</text>
</comment>
<gene>
    <name evidence="1" type="ORF">RRG08_054427</name>
</gene>
<dbReference type="EMBL" id="JAWDGP010001092">
    <property type="protein sequence ID" value="KAK3794788.1"/>
    <property type="molecule type" value="Genomic_DNA"/>
</dbReference>
<dbReference type="AlphaFoldDB" id="A0AAE1E6M6"/>
<evidence type="ECO:0000313" key="2">
    <source>
        <dbReference type="Proteomes" id="UP001283361"/>
    </source>
</evidence>
<protein>
    <submittedName>
        <fullName evidence="1">Uncharacterized protein</fullName>
    </submittedName>
</protein>
<name>A0AAE1E6M6_9GAST</name>